<gene>
    <name evidence="2" type="ORF">RAMLITH_13535</name>
</gene>
<accession>A0A7X6I706</accession>
<dbReference type="CDD" id="cd01127">
    <property type="entry name" value="TrwB_TraG_TraD_VirD4"/>
    <property type="match status" value="1"/>
</dbReference>
<dbReference type="InterPro" id="IPR027417">
    <property type="entry name" value="P-loop_NTPase"/>
</dbReference>
<protein>
    <recommendedName>
        <fullName evidence="4">DUF87 domain-containing protein</fullName>
    </recommendedName>
</protein>
<proteinExistence type="predicted"/>
<dbReference type="Gene3D" id="3.40.50.300">
    <property type="entry name" value="P-loop containing nucleotide triphosphate hydrolases"/>
    <property type="match status" value="2"/>
</dbReference>
<comment type="caution">
    <text evidence="2">The sequence shown here is derived from an EMBL/GenBank/DDBJ whole genome shotgun (WGS) entry which is preliminary data.</text>
</comment>
<organism evidence="2 3">
    <name type="scientific">Ramlibacter lithotrophicus</name>
    <dbReference type="NCBI Taxonomy" id="2606681"/>
    <lineage>
        <taxon>Bacteria</taxon>
        <taxon>Pseudomonadati</taxon>
        <taxon>Pseudomonadota</taxon>
        <taxon>Betaproteobacteria</taxon>
        <taxon>Burkholderiales</taxon>
        <taxon>Comamonadaceae</taxon>
        <taxon>Ramlibacter</taxon>
    </lineage>
</organism>
<feature type="compositionally biased region" description="Polar residues" evidence="1">
    <location>
        <begin position="682"/>
        <end position="691"/>
    </location>
</feature>
<dbReference type="SUPFAM" id="SSF52540">
    <property type="entry name" value="P-loop containing nucleoside triphosphate hydrolases"/>
    <property type="match status" value="1"/>
</dbReference>
<dbReference type="PANTHER" id="PTHR30121">
    <property type="entry name" value="UNCHARACTERIZED PROTEIN YJGR-RELATED"/>
    <property type="match status" value="1"/>
</dbReference>
<dbReference type="AlphaFoldDB" id="A0A7X6I706"/>
<dbReference type="EMBL" id="VTOX01000004">
    <property type="protein sequence ID" value="NKE66846.1"/>
    <property type="molecule type" value="Genomic_DNA"/>
</dbReference>
<evidence type="ECO:0000313" key="2">
    <source>
        <dbReference type="EMBL" id="NKE66846.1"/>
    </source>
</evidence>
<sequence>MSFLSSFLRTPPREDSETRVLLAQAEALREQSSLPDADAGIEFLISVLEEAGARHEATFGMRIGQPVFALVERLFAHEPLGMAFTDDIANLSLADAAEYRNGLRAAIRMYGDERYFLGKWKEAMVAILGALYAEFPEQAFVDPDEQGDFEEYSRLSPTAPLYTYVKGIPVLVHKIIATVFAKDLVNDKLFDELRDRLLMNLANASNIPLEDRYTTNKNFVMPEDCRGDDATILRLYLAGTPFLDVFFVDIPLHIPEAVRFEHTHVVAGSGHGKTQTLQFLIAGDLKEAITDKRSVVVMDSQGDLLQALMHSDYFADPTLRERFIYIDPTDLVRPVGLNLFDVDLSAGGRADAVAHETILNNTVELFDFFFGGLLGAELTQKQGLVFRYLAVLMMRIPGANIHTLRELMEDGEKFRPHMKTLSGSARVFFETRFFDKAFSETKKQVLNRLWGVLANQTLDRMMSAPKNSVDLFSSLQDGSIVFINTAKDFLGEEGCAIFSRMFVALLGQAFMRRAAIPKHERTPTYVYIDEAERVVDTTLARMLAQVRKYKGAITFAHQNLDQLEPGVRAGVMANTSIKLAGGLSAKDASALASEFRATPEFLLSQTKGKQETSFACFARNITDQAVSLSIPLGYLESLPQLASGDFDALLEASRQKYGVVYLEDAVVTERAPDSPSDWLSEAGTTGTSQALTEAPTPVPEKAASQPVPERGDEVVITRSPARPLPVQQRDAGGGGVKHKYIEHLIKELGEERGFRASVEEPIHDGAGRVDVILRREEIALAFEISVTTTKDHELGNIEKCLAHPFTHVVMLASHARHLKSLSIHVGKALEENERERVSFLLPEDLPAFLDGYPQTQAPREKVVKGYTVRSRVTQADPTEAIARRRAIAAVVARSLDA</sequence>
<dbReference type="PANTHER" id="PTHR30121:SF6">
    <property type="entry name" value="SLR6007 PROTEIN"/>
    <property type="match status" value="1"/>
</dbReference>
<name>A0A7X6I706_9BURK</name>
<evidence type="ECO:0000256" key="1">
    <source>
        <dbReference type="SAM" id="MobiDB-lite"/>
    </source>
</evidence>
<feature type="region of interest" description="Disordered" evidence="1">
    <location>
        <begin position="672"/>
        <end position="712"/>
    </location>
</feature>
<dbReference type="InterPro" id="IPR051162">
    <property type="entry name" value="T4SS_component"/>
</dbReference>
<reference evidence="2 3" key="1">
    <citation type="journal article" date="2020" name="Nature">
        <title>Bacterial chemolithoautotrophy via manganese oxidation.</title>
        <authorList>
            <person name="Yu H."/>
            <person name="Leadbetter J.R."/>
        </authorList>
    </citation>
    <scope>NUCLEOTIDE SEQUENCE [LARGE SCALE GENOMIC DNA]</scope>
    <source>
        <strain evidence="2 3">RBP-1</strain>
    </source>
</reference>
<dbReference type="RefSeq" id="WP_168107964.1">
    <property type="nucleotide sequence ID" value="NZ_VTOX01000004.1"/>
</dbReference>
<keyword evidence="3" id="KW-1185">Reference proteome</keyword>
<evidence type="ECO:0008006" key="4">
    <source>
        <dbReference type="Google" id="ProtNLM"/>
    </source>
</evidence>
<evidence type="ECO:0000313" key="3">
    <source>
        <dbReference type="Proteomes" id="UP000521868"/>
    </source>
</evidence>
<dbReference type="Proteomes" id="UP000521868">
    <property type="component" value="Unassembled WGS sequence"/>
</dbReference>